<dbReference type="Proteomes" id="UP000027120">
    <property type="component" value="Unassembled WGS sequence"/>
</dbReference>
<organism evidence="2 3">
    <name type="scientific">Citrus sinensis</name>
    <name type="common">Sweet orange</name>
    <name type="synonym">Citrus aurantium var. sinensis</name>
    <dbReference type="NCBI Taxonomy" id="2711"/>
    <lineage>
        <taxon>Eukaryota</taxon>
        <taxon>Viridiplantae</taxon>
        <taxon>Streptophyta</taxon>
        <taxon>Embryophyta</taxon>
        <taxon>Tracheophyta</taxon>
        <taxon>Spermatophyta</taxon>
        <taxon>Magnoliopsida</taxon>
        <taxon>eudicotyledons</taxon>
        <taxon>Gunneridae</taxon>
        <taxon>Pentapetalae</taxon>
        <taxon>rosids</taxon>
        <taxon>malvids</taxon>
        <taxon>Sapindales</taxon>
        <taxon>Rutaceae</taxon>
        <taxon>Aurantioideae</taxon>
        <taxon>Citrus</taxon>
    </lineage>
</organism>
<accession>A0A067F9S0</accession>
<protein>
    <submittedName>
        <fullName evidence="2">Uncharacterized protein</fullName>
    </submittedName>
</protein>
<keyword evidence="3" id="KW-1185">Reference proteome</keyword>
<dbReference type="PANTHER" id="PTHR36040:SF5">
    <property type="entry name" value="TRANSMEMBRANE PROTEIN"/>
    <property type="match status" value="1"/>
</dbReference>
<feature type="signal peptide" evidence="1">
    <location>
        <begin position="1"/>
        <end position="18"/>
    </location>
</feature>
<keyword evidence="1" id="KW-0732">Signal</keyword>
<dbReference type="PANTHER" id="PTHR36040">
    <property type="entry name" value="OS04G0188500 PROTEIN"/>
    <property type="match status" value="1"/>
</dbReference>
<dbReference type="EMBL" id="KK784933">
    <property type="protein sequence ID" value="KDO60172.1"/>
    <property type="molecule type" value="Genomic_DNA"/>
</dbReference>
<evidence type="ECO:0000313" key="2">
    <source>
        <dbReference type="EMBL" id="KDO60172.1"/>
    </source>
</evidence>
<evidence type="ECO:0000313" key="3">
    <source>
        <dbReference type="Proteomes" id="UP000027120"/>
    </source>
</evidence>
<dbReference type="PROSITE" id="PS51257">
    <property type="entry name" value="PROKAR_LIPOPROTEIN"/>
    <property type="match status" value="1"/>
</dbReference>
<feature type="chain" id="PRO_5001640928" evidence="1">
    <location>
        <begin position="19"/>
        <end position="73"/>
    </location>
</feature>
<name>A0A067F9S0_CITSI</name>
<dbReference type="AlphaFoldDB" id="A0A067F9S0"/>
<gene>
    <name evidence="2" type="ORF">CISIN_1g040498mg</name>
</gene>
<reference evidence="2 3" key="1">
    <citation type="submission" date="2014-04" db="EMBL/GenBank/DDBJ databases">
        <authorList>
            <consortium name="International Citrus Genome Consortium"/>
            <person name="Gmitter F."/>
            <person name="Chen C."/>
            <person name="Farmerie W."/>
            <person name="Harkins T."/>
            <person name="Desany B."/>
            <person name="Mohiuddin M."/>
            <person name="Kodira C."/>
            <person name="Borodovsky M."/>
            <person name="Lomsadze A."/>
            <person name="Burns P."/>
            <person name="Jenkins J."/>
            <person name="Prochnik S."/>
            <person name="Shu S."/>
            <person name="Chapman J."/>
            <person name="Pitluck S."/>
            <person name="Schmutz J."/>
            <person name="Rokhsar D."/>
        </authorList>
    </citation>
    <scope>NUCLEOTIDE SEQUENCE</scope>
</reference>
<evidence type="ECO:0000256" key="1">
    <source>
        <dbReference type="SAM" id="SignalP"/>
    </source>
</evidence>
<sequence length="73" mass="7752">MRLLGLALVLMILSSCLAANGRALNAETYDSRVLSEGDPNVKSGYPPSNVNNHHYIPRQDFNQYGGDAGGSSG</sequence>
<proteinExistence type="predicted"/>